<keyword evidence="2" id="KW-0539">Nucleus</keyword>
<protein>
    <submittedName>
        <fullName evidence="6">Myb_DNA-binding domain-containing protein</fullName>
    </submittedName>
</protein>
<comment type="subcellular location">
    <subcellularLocation>
        <location evidence="1">Nucleus</location>
    </subcellularLocation>
</comment>
<organism evidence="6 7">
    <name type="scientific">Cephalotus follicularis</name>
    <name type="common">Albany pitcher plant</name>
    <dbReference type="NCBI Taxonomy" id="3775"/>
    <lineage>
        <taxon>Eukaryota</taxon>
        <taxon>Viridiplantae</taxon>
        <taxon>Streptophyta</taxon>
        <taxon>Embryophyta</taxon>
        <taxon>Tracheophyta</taxon>
        <taxon>Spermatophyta</taxon>
        <taxon>Magnoliopsida</taxon>
        <taxon>eudicotyledons</taxon>
        <taxon>Gunneridae</taxon>
        <taxon>Pentapetalae</taxon>
        <taxon>rosids</taxon>
        <taxon>fabids</taxon>
        <taxon>Oxalidales</taxon>
        <taxon>Cephalotaceae</taxon>
        <taxon>Cephalotus</taxon>
    </lineage>
</organism>
<proteinExistence type="predicted"/>
<name>A0A1Q3ASC4_CEPFO</name>
<dbReference type="PANTHER" id="PTHR46993:SF6">
    <property type="entry name" value="MYB TRANSCRIPTION FACTOR"/>
    <property type="match status" value="1"/>
</dbReference>
<dbReference type="AlphaFoldDB" id="A0A1Q3ASC4"/>
<dbReference type="InParanoid" id="A0A1Q3ASC4"/>
<dbReference type="Pfam" id="PF00249">
    <property type="entry name" value="Myb_DNA-binding"/>
    <property type="match status" value="1"/>
</dbReference>
<dbReference type="PROSITE" id="PS50090">
    <property type="entry name" value="MYB_LIKE"/>
    <property type="match status" value="1"/>
</dbReference>
<accession>A0A1Q3ASC4</accession>
<dbReference type="InterPro" id="IPR017930">
    <property type="entry name" value="Myb_dom"/>
</dbReference>
<reference evidence="7" key="1">
    <citation type="submission" date="2016-04" db="EMBL/GenBank/DDBJ databases">
        <title>Cephalotus genome sequencing.</title>
        <authorList>
            <person name="Fukushima K."/>
            <person name="Hasebe M."/>
            <person name="Fang X."/>
        </authorList>
    </citation>
    <scope>NUCLEOTIDE SEQUENCE [LARGE SCALE GENOMIC DNA]</scope>
    <source>
        <strain evidence="7">cv. St1</strain>
    </source>
</reference>
<evidence type="ECO:0000313" key="7">
    <source>
        <dbReference type="Proteomes" id="UP000187406"/>
    </source>
</evidence>
<feature type="non-terminal residue" evidence="6">
    <location>
        <position position="1"/>
    </location>
</feature>
<evidence type="ECO:0000313" key="6">
    <source>
        <dbReference type="EMBL" id="GAV58619.1"/>
    </source>
</evidence>
<evidence type="ECO:0000259" key="4">
    <source>
        <dbReference type="PROSITE" id="PS50090"/>
    </source>
</evidence>
<feature type="domain" description="Myb-like" evidence="4">
    <location>
        <begin position="415"/>
        <end position="470"/>
    </location>
</feature>
<dbReference type="SUPFAM" id="SSF46689">
    <property type="entry name" value="Homeodomain-like"/>
    <property type="match status" value="1"/>
</dbReference>
<dbReference type="GO" id="GO:0003677">
    <property type="term" value="F:DNA binding"/>
    <property type="evidence" value="ECO:0007669"/>
    <property type="project" value="UniProtKB-KW"/>
</dbReference>
<dbReference type="FunCoup" id="A0A1Q3ASC4">
    <property type="interactions" value="1109"/>
</dbReference>
<dbReference type="InterPro" id="IPR001005">
    <property type="entry name" value="SANT/Myb"/>
</dbReference>
<sequence>AKKFDEDICRWIIEFLLRQSIDHYEINKVLNVLPVPNNCPKIKKLVLLRSIQTEISDASVSETILEMLEIIEELDRQEKIRITGSMKAAYCAVAVECTVKYMIVNKDRKGKYLDAVNMIWRGRVASMVESNESELVSDGLLKWREEIEAAIWDVKMSKKLLEKNTRNDALKKVRVYLGEALAISGPPFLKLAMRMMKKVKEKGKDSEPEGSGDATKEIGNSSVGTKRKHLPVYSRHRCPAKITGPLELEEEDDAACSKYDSLPSPEVSKVQEALKASALELPALVKDPLPDALRMAEAVISHMAENIENLEPLAVNQIENDKGATNLPNLIGTGSVEEPVQAKEGDRLNQSCGHRNNLPKPSIMERNGSARTYEWKDSIDDSPGETSNHPSRKILPSPKRKAVSPPRKDELTKFARRRKRKPWSLEEEDALFKAVEKFGKGNWKLILNSNRHLFVQRSEVDLKDKWRNMTK</sequence>
<keyword evidence="7" id="KW-1185">Reference proteome</keyword>
<dbReference type="STRING" id="3775.A0A1Q3ASC4"/>
<gene>
    <name evidence="6" type="ORF">CFOL_v3_02152</name>
</gene>
<feature type="region of interest" description="Disordered" evidence="3">
    <location>
        <begin position="329"/>
        <end position="419"/>
    </location>
</feature>
<dbReference type="Proteomes" id="UP000187406">
    <property type="component" value="Unassembled WGS sequence"/>
</dbReference>
<feature type="region of interest" description="Disordered" evidence="3">
    <location>
        <begin position="200"/>
        <end position="226"/>
    </location>
</feature>
<dbReference type="OrthoDB" id="608866at2759"/>
<dbReference type="PANTHER" id="PTHR46993">
    <property type="entry name" value="MYB TRANSCRIPTION FACTOR"/>
    <property type="match status" value="1"/>
</dbReference>
<dbReference type="CDD" id="cd11660">
    <property type="entry name" value="SANT_TRF"/>
    <property type="match status" value="1"/>
</dbReference>
<dbReference type="InterPro" id="IPR009057">
    <property type="entry name" value="Homeodomain-like_sf"/>
</dbReference>
<feature type="domain" description="HTH myb-type" evidence="5">
    <location>
        <begin position="415"/>
        <end position="471"/>
    </location>
</feature>
<evidence type="ECO:0000259" key="5">
    <source>
        <dbReference type="PROSITE" id="PS51294"/>
    </source>
</evidence>
<dbReference type="SMART" id="SM00717">
    <property type="entry name" value="SANT"/>
    <property type="match status" value="1"/>
</dbReference>
<dbReference type="Gene3D" id="1.10.10.60">
    <property type="entry name" value="Homeodomain-like"/>
    <property type="match status" value="1"/>
</dbReference>
<dbReference type="GO" id="GO:0005634">
    <property type="term" value="C:nucleus"/>
    <property type="evidence" value="ECO:0007669"/>
    <property type="project" value="UniProtKB-SubCell"/>
</dbReference>
<keyword evidence="6" id="KW-0238">DNA-binding</keyword>
<dbReference type="PROSITE" id="PS51294">
    <property type="entry name" value="HTH_MYB"/>
    <property type="match status" value="1"/>
</dbReference>
<comment type="caution">
    <text evidence="6">The sequence shown here is derived from an EMBL/GenBank/DDBJ whole genome shotgun (WGS) entry which is preliminary data.</text>
</comment>
<evidence type="ECO:0000256" key="2">
    <source>
        <dbReference type="ARBA" id="ARBA00023242"/>
    </source>
</evidence>
<dbReference type="EMBL" id="BDDD01000079">
    <property type="protein sequence ID" value="GAV58619.1"/>
    <property type="molecule type" value="Genomic_DNA"/>
</dbReference>
<evidence type="ECO:0000256" key="1">
    <source>
        <dbReference type="ARBA" id="ARBA00004123"/>
    </source>
</evidence>
<evidence type="ECO:0000256" key="3">
    <source>
        <dbReference type="SAM" id="MobiDB-lite"/>
    </source>
</evidence>